<evidence type="ECO:0000259" key="8">
    <source>
        <dbReference type="Pfam" id="PF00884"/>
    </source>
</evidence>
<comment type="similarity">
    <text evidence="1 5">Belongs to the sulfatase family.</text>
</comment>
<keyword evidence="2 7" id="KW-0732">Signal</keyword>
<proteinExistence type="inferred from homology"/>
<dbReference type="GO" id="GO:0018958">
    <property type="term" value="P:phenol-containing compound metabolic process"/>
    <property type="evidence" value="ECO:0007669"/>
    <property type="project" value="InterPro"/>
</dbReference>
<name>A0A2T2NFL3_CORCC</name>
<dbReference type="GO" id="GO:0005539">
    <property type="term" value="F:glycosaminoglycan binding"/>
    <property type="evidence" value="ECO:0007669"/>
    <property type="project" value="TreeGrafter"/>
</dbReference>
<dbReference type="PROSITE" id="PS00523">
    <property type="entry name" value="SULFATASE_1"/>
    <property type="match status" value="1"/>
</dbReference>
<dbReference type="PIRSF" id="PIRSF000972">
    <property type="entry name" value="Arylsulf_plant"/>
    <property type="match status" value="1"/>
</dbReference>
<evidence type="ECO:0000313" key="10">
    <source>
        <dbReference type="Proteomes" id="UP000240883"/>
    </source>
</evidence>
<protein>
    <recommendedName>
        <fullName evidence="5">Arylsulfatase</fullName>
        <shortName evidence="5">AS</shortName>
        <ecNumber evidence="5">3.1.6.1</ecNumber>
    </recommendedName>
    <alternativeName>
        <fullName evidence="5">Aryl-sulfate sulphohydrolase</fullName>
    </alternativeName>
</protein>
<organism evidence="9 10">
    <name type="scientific">Corynespora cassiicola Philippines</name>
    <dbReference type="NCBI Taxonomy" id="1448308"/>
    <lineage>
        <taxon>Eukaryota</taxon>
        <taxon>Fungi</taxon>
        <taxon>Dikarya</taxon>
        <taxon>Ascomycota</taxon>
        <taxon>Pezizomycotina</taxon>
        <taxon>Dothideomycetes</taxon>
        <taxon>Pleosporomycetidae</taxon>
        <taxon>Pleosporales</taxon>
        <taxon>Corynesporascaceae</taxon>
        <taxon>Corynespora</taxon>
    </lineage>
</organism>
<gene>
    <name evidence="9" type="ORF">BS50DRAFT_648099</name>
</gene>
<dbReference type="InterPro" id="IPR017850">
    <property type="entry name" value="Alkaline_phosphatase_core_sf"/>
</dbReference>
<sequence>MMLVFPIIIILFLQLWHLQAETTMRPNVVFIFTDDQDAKLNSLDYMPVVQKQMIEQGTLFENHYCTVSLCCPSRVSLWTGLTAHNTNVTNVMPPYGGYPKFHEERLNESWVPLWLQQQGYQTYYVGKLMNHQNILNYDKPFISGFNGSDFLVEPNAYNFMFPYFQRNQDPPVKHENEYSTDLVHQKSIGFLNEAMENPDSPFFLTIAPIAPHFELTIDINVGGDPPIGARVTPPVPAERHTHLFSNVTVPRTPNFNPDIPSGVDWIAEQPMLSAENITYNDEWYRRRLQSLQAVDEMVEDVIAKLEEHGLLDNTYIFYSSDNGYHIGHHRLPPGKGCGFEEDINVPLVVRGPNVPKNRTVSNIPTSHTDLAPTWWKLLGIPLREEFDGSAIPLTNQEIDKVEFEGTKEHLQVEFWSTQHPGEYANEREVNNTYKGLRILGADYGFYYSVWCSGSHELYDMKADPYQMQNLFPVGFNQTVSLNQDMSLGNCSYPLSQLATRLDALLLVLKTCKGAVCYDPWSTLLPNTGVSTLVAAMDQQFDEFFAGIPRVEYDHCEAGYLLEAEGPL</sequence>
<dbReference type="InterPro" id="IPR000917">
    <property type="entry name" value="Sulfatase_N"/>
</dbReference>
<evidence type="ECO:0000256" key="7">
    <source>
        <dbReference type="SAM" id="SignalP"/>
    </source>
</evidence>
<dbReference type="CDD" id="cd16147">
    <property type="entry name" value="G6S"/>
    <property type="match status" value="1"/>
</dbReference>
<dbReference type="GO" id="GO:0004065">
    <property type="term" value="F:arylsulfatase activity"/>
    <property type="evidence" value="ECO:0007669"/>
    <property type="project" value="UniProtKB-UniRule"/>
</dbReference>
<dbReference type="Pfam" id="PF00884">
    <property type="entry name" value="Sulfatase"/>
    <property type="match status" value="1"/>
</dbReference>
<comment type="PTM">
    <text evidence="6">The conversion to 3-oxoalanine (also known as C-formylglycine, FGly), of a serine or cysteine residue in prokaryotes and of a cysteine residue in eukaryotes, is critical for catalytic activity.</text>
</comment>
<keyword evidence="4" id="KW-0325">Glycoprotein</keyword>
<evidence type="ECO:0000256" key="2">
    <source>
        <dbReference type="ARBA" id="ARBA00022729"/>
    </source>
</evidence>
<dbReference type="Proteomes" id="UP000240883">
    <property type="component" value="Unassembled WGS sequence"/>
</dbReference>
<feature type="modified residue" description="3-oxoalanine (Cys)" evidence="6">
    <location>
        <position position="70"/>
    </location>
</feature>
<dbReference type="PANTHER" id="PTHR43108:SF8">
    <property type="entry name" value="SD21168P"/>
    <property type="match status" value="1"/>
</dbReference>
<dbReference type="OrthoDB" id="96314at2759"/>
<dbReference type="GO" id="GO:0008449">
    <property type="term" value="F:N-acetylglucosamine-6-sulfatase activity"/>
    <property type="evidence" value="ECO:0007669"/>
    <property type="project" value="TreeGrafter"/>
</dbReference>
<feature type="domain" description="Sulfatase N-terminal" evidence="8">
    <location>
        <begin position="26"/>
        <end position="380"/>
    </location>
</feature>
<evidence type="ECO:0000256" key="5">
    <source>
        <dbReference type="PIRNR" id="PIRNR000972"/>
    </source>
</evidence>
<keyword evidence="10" id="KW-1185">Reference proteome</keyword>
<dbReference type="Gene3D" id="3.40.720.10">
    <property type="entry name" value="Alkaline Phosphatase, subunit A"/>
    <property type="match status" value="1"/>
</dbReference>
<dbReference type="InterPro" id="IPR012083">
    <property type="entry name" value="Arylsulfatase"/>
</dbReference>
<dbReference type="AlphaFoldDB" id="A0A2T2NFL3"/>
<feature type="chain" id="PRO_5015686328" description="Arylsulfatase" evidence="7">
    <location>
        <begin position="21"/>
        <end position="567"/>
    </location>
</feature>
<accession>A0A2T2NFL3</accession>
<reference evidence="9 10" key="1">
    <citation type="journal article" date="2018" name="Front. Microbiol.">
        <title>Genome-Wide Analysis of Corynespora cassiicola Leaf Fall Disease Putative Effectors.</title>
        <authorList>
            <person name="Lopez D."/>
            <person name="Ribeiro S."/>
            <person name="Label P."/>
            <person name="Fumanal B."/>
            <person name="Venisse J.S."/>
            <person name="Kohler A."/>
            <person name="de Oliveira R.R."/>
            <person name="Labutti K."/>
            <person name="Lipzen A."/>
            <person name="Lail K."/>
            <person name="Bauer D."/>
            <person name="Ohm R.A."/>
            <person name="Barry K.W."/>
            <person name="Spatafora J."/>
            <person name="Grigoriev I.V."/>
            <person name="Martin F.M."/>
            <person name="Pujade-Renaud V."/>
        </authorList>
    </citation>
    <scope>NUCLEOTIDE SEQUENCE [LARGE SCALE GENOMIC DNA]</scope>
    <source>
        <strain evidence="9 10">Philippines</strain>
    </source>
</reference>
<dbReference type="SUPFAM" id="SSF53649">
    <property type="entry name" value="Alkaline phosphatase-like"/>
    <property type="match status" value="1"/>
</dbReference>
<evidence type="ECO:0000256" key="3">
    <source>
        <dbReference type="ARBA" id="ARBA00022801"/>
    </source>
</evidence>
<evidence type="ECO:0000313" key="9">
    <source>
        <dbReference type="EMBL" id="PSN64170.1"/>
    </source>
</evidence>
<dbReference type="PANTHER" id="PTHR43108">
    <property type="entry name" value="N-ACETYLGLUCOSAMINE-6-SULFATASE FAMILY MEMBER"/>
    <property type="match status" value="1"/>
</dbReference>
<keyword evidence="3 5" id="KW-0378">Hydrolase</keyword>
<comment type="catalytic activity">
    <reaction evidence="5">
        <text>an aryl sulfate + H2O = a phenol + sulfate + H(+)</text>
        <dbReference type="Rhea" id="RHEA:17261"/>
        <dbReference type="ChEBI" id="CHEBI:15377"/>
        <dbReference type="ChEBI" id="CHEBI:15378"/>
        <dbReference type="ChEBI" id="CHEBI:16189"/>
        <dbReference type="ChEBI" id="CHEBI:33853"/>
        <dbReference type="ChEBI" id="CHEBI:140317"/>
        <dbReference type="EC" id="3.1.6.1"/>
    </reaction>
</comment>
<evidence type="ECO:0000256" key="4">
    <source>
        <dbReference type="ARBA" id="ARBA00023180"/>
    </source>
</evidence>
<dbReference type="STRING" id="1448308.A0A2T2NFL3"/>
<evidence type="ECO:0000256" key="1">
    <source>
        <dbReference type="ARBA" id="ARBA00008779"/>
    </source>
</evidence>
<dbReference type="InterPro" id="IPR024607">
    <property type="entry name" value="Sulfatase_CS"/>
</dbReference>
<dbReference type="EMBL" id="KZ678139">
    <property type="protein sequence ID" value="PSN64170.1"/>
    <property type="molecule type" value="Genomic_DNA"/>
</dbReference>
<feature type="signal peptide" evidence="7">
    <location>
        <begin position="1"/>
        <end position="20"/>
    </location>
</feature>
<evidence type="ECO:0000256" key="6">
    <source>
        <dbReference type="PIRSR" id="PIRSR000972-50"/>
    </source>
</evidence>
<dbReference type="FunFam" id="3.40.720.10:FF:000051">
    <property type="entry name" value="Arylsulfatase"/>
    <property type="match status" value="1"/>
</dbReference>
<dbReference type="EC" id="3.1.6.1" evidence="5"/>